<evidence type="ECO:0000256" key="1">
    <source>
        <dbReference type="ARBA" id="ARBA00001933"/>
    </source>
</evidence>
<keyword evidence="4" id="KW-0808">Transferase</keyword>
<dbReference type="InterPro" id="IPR000192">
    <property type="entry name" value="Aminotrans_V_dom"/>
</dbReference>
<comment type="similarity">
    <text evidence="2">Belongs to the class-V pyridoxal-phosphate-dependent aminotransferase family. NifS/IscS subfamily.</text>
</comment>
<dbReference type="STRING" id="51028.A0A0N4VBL0"/>
<dbReference type="InterPro" id="IPR016454">
    <property type="entry name" value="Cysteine_dSase"/>
</dbReference>
<protein>
    <recommendedName>
        <fullName evidence="3">cysteine desulfurase</fullName>
        <ecNumber evidence="3">2.8.1.7</ecNumber>
    </recommendedName>
</protein>
<evidence type="ECO:0000256" key="6">
    <source>
        <dbReference type="ARBA" id="ARBA00022898"/>
    </source>
</evidence>
<dbReference type="FunFam" id="3.40.640.10:FF:000003">
    <property type="entry name" value="Cysteine desulfurase IscS"/>
    <property type="match status" value="1"/>
</dbReference>
<dbReference type="AlphaFoldDB" id="A0A0N4VBL0"/>
<dbReference type="GO" id="GO:0030170">
    <property type="term" value="F:pyridoxal phosphate binding"/>
    <property type="evidence" value="ECO:0007669"/>
    <property type="project" value="InterPro"/>
</dbReference>
<dbReference type="NCBIfam" id="NF002806">
    <property type="entry name" value="PRK02948.1"/>
    <property type="match status" value="1"/>
</dbReference>
<dbReference type="WBParaSite" id="EVEC_0000792001-mRNA-1">
    <property type="protein sequence ID" value="EVEC_0000792001-mRNA-1"/>
    <property type="gene ID" value="EVEC_0000792001"/>
</dbReference>
<dbReference type="SUPFAM" id="SSF53383">
    <property type="entry name" value="PLP-dependent transferases"/>
    <property type="match status" value="1"/>
</dbReference>
<gene>
    <name evidence="11" type="ORF">EVEC_LOCUS7404</name>
</gene>
<evidence type="ECO:0000313" key="12">
    <source>
        <dbReference type="Proteomes" id="UP000274131"/>
    </source>
</evidence>
<sequence length="438" mass="48707">MECNQFIRPFILVARRCRIHSRGVASTSTTTMEPKPKPIYLDVQATSPMDPRVIDAMIPYMANEFGNPHSRTHQYGWDAEAAVEKARSQVANLIGADSREIVFTSGATESNNLAVKGVAHFYRQSDKNHIITTQTEHKCVLDSCRHLENEGFCVTYLPVRKNGVIDLEKFEKCITPETALVSVMAVNNEIGVKQPIKEIGAVCRKKKVFFHCDAAQAVGKVPIDVNDMKIDLMSISGHKIYGPKGVGALYVRRRPRVRIEAQMSGGGQERGMRSGTLPVPLIVGLGEACDIAKDEMEMDGAHIKNLAEYFLKKINENITHVIRNGDPEETFLGCINLSFAYVEGESLMMALKNVALSSGSACTSTSLEPSYVLRAIGADEDLAHSSIRFGIGRFTTKKEIDYTVKLCIKEVKRLRDMSPLWEMVQEGIDLKTIQWSQH</sequence>
<evidence type="ECO:0000259" key="10">
    <source>
        <dbReference type="Pfam" id="PF00266"/>
    </source>
</evidence>
<dbReference type="Pfam" id="PF00266">
    <property type="entry name" value="Aminotran_5"/>
    <property type="match status" value="1"/>
</dbReference>
<dbReference type="InterPro" id="IPR015424">
    <property type="entry name" value="PyrdxlP-dep_Trfase"/>
</dbReference>
<dbReference type="OrthoDB" id="10250117at2759"/>
<proteinExistence type="inferred from homology"/>
<keyword evidence="5" id="KW-0479">Metal-binding</keyword>
<evidence type="ECO:0000313" key="11">
    <source>
        <dbReference type="EMBL" id="VDD92653.1"/>
    </source>
</evidence>
<organism evidence="13">
    <name type="scientific">Enterobius vermicularis</name>
    <name type="common">Human pinworm</name>
    <dbReference type="NCBI Taxonomy" id="51028"/>
    <lineage>
        <taxon>Eukaryota</taxon>
        <taxon>Metazoa</taxon>
        <taxon>Ecdysozoa</taxon>
        <taxon>Nematoda</taxon>
        <taxon>Chromadorea</taxon>
        <taxon>Rhabditida</taxon>
        <taxon>Spirurina</taxon>
        <taxon>Oxyuridomorpha</taxon>
        <taxon>Oxyuroidea</taxon>
        <taxon>Oxyuridae</taxon>
        <taxon>Enterobius</taxon>
    </lineage>
</organism>
<evidence type="ECO:0000256" key="9">
    <source>
        <dbReference type="RuleBase" id="RU004504"/>
    </source>
</evidence>
<dbReference type="FunFam" id="3.90.1150.10:FF:000002">
    <property type="entry name" value="Cysteine desulfurase IscS"/>
    <property type="match status" value="1"/>
</dbReference>
<keyword evidence="7" id="KW-0408">Iron</keyword>
<evidence type="ECO:0000256" key="5">
    <source>
        <dbReference type="ARBA" id="ARBA00022723"/>
    </source>
</evidence>
<keyword evidence="12" id="KW-1185">Reference proteome</keyword>
<evidence type="ECO:0000256" key="7">
    <source>
        <dbReference type="ARBA" id="ARBA00023004"/>
    </source>
</evidence>
<evidence type="ECO:0000313" key="13">
    <source>
        <dbReference type="WBParaSite" id="EVEC_0000792001-mRNA-1"/>
    </source>
</evidence>
<dbReference type="PANTHER" id="PTHR11601">
    <property type="entry name" value="CYSTEINE DESULFURYLASE FAMILY MEMBER"/>
    <property type="match status" value="1"/>
</dbReference>
<name>A0A0N4VBL0_ENTVE</name>
<comment type="cofactor">
    <cofactor evidence="1 9">
        <name>pyridoxal 5'-phosphate</name>
        <dbReference type="ChEBI" id="CHEBI:597326"/>
    </cofactor>
</comment>
<dbReference type="GO" id="GO:0046872">
    <property type="term" value="F:metal ion binding"/>
    <property type="evidence" value="ECO:0007669"/>
    <property type="project" value="UniProtKB-KW"/>
</dbReference>
<dbReference type="GO" id="GO:0044571">
    <property type="term" value="P:[2Fe-2S] cluster assembly"/>
    <property type="evidence" value="ECO:0007669"/>
    <property type="project" value="InterPro"/>
</dbReference>
<reference evidence="11 12" key="2">
    <citation type="submission" date="2018-10" db="EMBL/GenBank/DDBJ databases">
        <authorList>
            <consortium name="Pathogen Informatics"/>
        </authorList>
    </citation>
    <scope>NUCLEOTIDE SEQUENCE [LARGE SCALE GENOMIC DNA]</scope>
</reference>
<feature type="domain" description="Aminotransferase class V" evidence="10">
    <location>
        <begin position="39"/>
        <end position="402"/>
    </location>
</feature>
<dbReference type="Gene3D" id="3.40.640.10">
    <property type="entry name" value="Type I PLP-dependent aspartate aminotransferase-like (Major domain)"/>
    <property type="match status" value="1"/>
</dbReference>
<evidence type="ECO:0000256" key="2">
    <source>
        <dbReference type="ARBA" id="ARBA00006490"/>
    </source>
</evidence>
<dbReference type="GO" id="GO:0099128">
    <property type="term" value="C:mitochondrial [2Fe-2S] assembly complex"/>
    <property type="evidence" value="ECO:0007669"/>
    <property type="project" value="UniProtKB-ARBA"/>
</dbReference>
<dbReference type="InterPro" id="IPR020578">
    <property type="entry name" value="Aminotrans_V_PyrdxlP_BS"/>
</dbReference>
<dbReference type="InterPro" id="IPR015422">
    <property type="entry name" value="PyrdxlP-dep_Trfase_small"/>
</dbReference>
<dbReference type="HAMAP" id="MF_00331">
    <property type="entry name" value="Cys_desulf_IscS"/>
    <property type="match status" value="1"/>
</dbReference>
<keyword evidence="8" id="KW-0411">Iron-sulfur</keyword>
<dbReference type="NCBIfam" id="NF010611">
    <property type="entry name" value="PRK14012.1"/>
    <property type="match status" value="1"/>
</dbReference>
<dbReference type="InterPro" id="IPR015421">
    <property type="entry name" value="PyrdxlP-dep_Trfase_major"/>
</dbReference>
<keyword evidence="6" id="KW-0663">Pyridoxal phosphate</keyword>
<dbReference type="PROSITE" id="PS00595">
    <property type="entry name" value="AA_TRANSFER_CLASS_5"/>
    <property type="match status" value="1"/>
</dbReference>
<dbReference type="PANTHER" id="PTHR11601:SF34">
    <property type="entry name" value="CYSTEINE DESULFURASE"/>
    <property type="match status" value="1"/>
</dbReference>
<dbReference type="Gene3D" id="3.90.1150.10">
    <property type="entry name" value="Aspartate Aminotransferase, domain 1"/>
    <property type="match status" value="1"/>
</dbReference>
<dbReference type="NCBIfam" id="TIGR02006">
    <property type="entry name" value="IscS"/>
    <property type="match status" value="1"/>
</dbReference>
<dbReference type="Proteomes" id="UP000274131">
    <property type="component" value="Unassembled WGS sequence"/>
</dbReference>
<reference evidence="13" key="1">
    <citation type="submission" date="2017-02" db="UniProtKB">
        <authorList>
            <consortium name="WormBaseParasite"/>
        </authorList>
    </citation>
    <scope>IDENTIFICATION</scope>
</reference>
<dbReference type="GO" id="GO:0051536">
    <property type="term" value="F:iron-sulfur cluster binding"/>
    <property type="evidence" value="ECO:0007669"/>
    <property type="project" value="UniProtKB-KW"/>
</dbReference>
<dbReference type="GO" id="GO:0031071">
    <property type="term" value="F:cysteine desulfurase activity"/>
    <property type="evidence" value="ECO:0007669"/>
    <property type="project" value="UniProtKB-EC"/>
</dbReference>
<dbReference type="InterPro" id="IPR010240">
    <property type="entry name" value="Cys_deSase_IscS"/>
</dbReference>
<dbReference type="PIRSF" id="PIRSF005572">
    <property type="entry name" value="NifS"/>
    <property type="match status" value="1"/>
</dbReference>
<evidence type="ECO:0000256" key="8">
    <source>
        <dbReference type="ARBA" id="ARBA00023014"/>
    </source>
</evidence>
<dbReference type="EMBL" id="UXUI01008908">
    <property type="protein sequence ID" value="VDD92653.1"/>
    <property type="molecule type" value="Genomic_DNA"/>
</dbReference>
<evidence type="ECO:0000256" key="4">
    <source>
        <dbReference type="ARBA" id="ARBA00022679"/>
    </source>
</evidence>
<dbReference type="GO" id="GO:0005634">
    <property type="term" value="C:nucleus"/>
    <property type="evidence" value="ECO:0007669"/>
    <property type="project" value="TreeGrafter"/>
</dbReference>
<evidence type="ECO:0000256" key="3">
    <source>
        <dbReference type="ARBA" id="ARBA00012239"/>
    </source>
</evidence>
<dbReference type="EC" id="2.8.1.7" evidence="3"/>
<accession>A0A0N4VBL0</accession>